<sequence length="365" mass="42839">MYAFCCINLAKCVIVQKLDISKQEKETLDEAINYWQQRGLIDDGLAKRLNESYQVKGFDWKRLAQYAFWIALSCVVLAFLSLFADQMVIRWIERLYDTPDTVICIFCLILAFLFYFWGFRNKRKHPDKTFTNEALMALGVFATATFIGYLGKIIDKGSGHFSLLFLASVVIYGVLSVKLSSRLIWVFTLVSFGVWFATETAYHSNWGFRFWGMNYPLRFTLFGALLTAFAVFLQPRIKQLEPFRQISYVIGLTYLMVALWLLSIFGNYSDMDKWSQVRQWHIFYWGLLSSAVSLGLAWYGLKRQDNVAREFGIVFFIINIYTRFFEYLWDNINRAVFFLLLAASFWYIGRWAERIWSGQEKKKAL</sequence>
<feature type="transmembrane region" description="Helical" evidence="1">
    <location>
        <begin position="66"/>
        <end position="89"/>
    </location>
</feature>
<organism evidence="3 4">
    <name type="scientific">Parapedobacter luteus</name>
    <dbReference type="NCBI Taxonomy" id="623280"/>
    <lineage>
        <taxon>Bacteria</taxon>
        <taxon>Pseudomonadati</taxon>
        <taxon>Bacteroidota</taxon>
        <taxon>Sphingobacteriia</taxon>
        <taxon>Sphingobacteriales</taxon>
        <taxon>Sphingobacteriaceae</taxon>
        <taxon>Parapedobacter</taxon>
    </lineage>
</organism>
<proteinExistence type="predicted"/>
<evidence type="ECO:0000259" key="2">
    <source>
        <dbReference type="Pfam" id="PF09925"/>
    </source>
</evidence>
<accession>A0A1T5FNK6</accession>
<keyword evidence="1" id="KW-0472">Membrane</keyword>
<dbReference type="STRING" id="623280.SAMN05660226_04110"/>
<feature type="transmembrane region" description="Helical" evidence="1">
    <location>
        <begin position="130"/>
        <end position="151"/>
    </location>
</feature>
<dbReference type="AlphaFoldDB" id="A0A1T5FNK6"/>
<feature type="transmembrane region" description="Helical" evidence="1">
    <location>
        <begin position="182"/>
        <end position="203"/>
    </location>
</feature>
<dbReference type="EMBL" id="FUYS01000019">
    <property type="protein sequence ID" value="SKB97738.1"/>
    <property type="molecule type" value="Genomic_DNA"/>
</dbReference>
<feature type="transmembrane region" description="Helical" evidence="1">
    <location>
        <begin position="335"/>
        <end position="352"/>
    </location>
</feature>
<evidence type="ECO:0000256" key="1">
    <source>
        <dbReference type="SAM" id="Phobius"/>
    </source>
</evidence>
<feature type="transmembrane region" description="Helical" evidence="1">
    <location>
        <begin position="280"/>
        <end position="299"/>
    </location>
</feature>
<feature type="transmembrane region" description="Helical" evidence="1">
    <location>
        <begin position="157"/>
        <end position="175"/>
    </location>
</feature>
<evidence type="ECO:0000313" key="3">
    <source>
        <dbReference type="EMBL" id="SKB97738.1"/>
    </source>
</evidence>
<keyword evidence="1" id="KW-1133">Transmembrane helix</keyword>
<dbReference type="InterPro" id="IPR018677">
    <property type="entry name" value="DUF2157"/>
</dbReference>
<keyword evidence="1" id="KW-0812">Transmembrane</keyword>
<dbReference type="Pfam" id="PF09925">
    <property type="entry name" value="DUF2157"/>
    <property type="match status" value="1"/>
</dbReference>
<dbReference type="Proteomes" id="UP000190541">
    <property type="component" value="Unassembled WGS sequence"/>
</dbReference>
<name>A0A1T5FNK6_9SPHI</name>
<feature type="transmembrane region" description="Helical" evidence="1">
    <location>
        <begin position="246"/>
        <end position="268"/>
    </location>
</feature>
<feature type="transmembrane region" description="Helical" evidence="1">
    <location>
        <begin position="101"/>
        <end position="118"/>
    </location>
</feature>
<feature type="transmembrane region" description="Helical" evidence="1">
    <location>
        <begin position="311"/>
        <end position="329"/>
    </location>
</feature>
<protein>
    <submittedName>
        <fullName evidence="3">Predicted membrane protein</fullName>
    </submittedName>
</protein>
<keyword evidence="4" id="KW-1185">Reference proteome</keyword>
<feature type="transmembrane region" description="Helical" evidence="1">
    <location>
        <begin position="215"/>
        <end position="234"/>
    </location>
</feature>
<reference evidence="3 4" key="1">
    <citation type="submission" date="2017-02" db="EMBL/GenBank/DDBJ databases">
        <authorList>
            <person name="Peterson S.W."/>
        </authorList>
    </citation>
    <scope>NUCLEOTIDE SEQUENCE [LARGE SCALE GENOMIC DNA]</scope>
    <source>
        <strain evidence="3 4">DSM 22899</strain>
    </source>
</reference>
<feature type="domain" description="DUF2157" evidence="2">
    <location>
        <begin position="35"/>
        <end position="185"/>
    </location>
</feature>
<evidence type="ECO:0000313" key="4">
    <source>
        <dbReference type="Proteomes" id="UP000190541"/>
    </source>
</evidence>
<gene>
    <name evidence="3" type="ORF">SAMN05660226_04110</name>
</gene>